<proteinExistence type="predicted"/>
<keyword evidence="17" id="KW-1185">Reference proteome</keyword>
<evidence type="ECO:0000256" key="6">
    <source>
        <dbReference type="ARBA" id="ARBA00022825"/>
    </source>
</evidence>
<keyword evidence="10" id="KW-0325">Glycoprotein</keyword>
<keyword evidence="5" id="KW-0378">Hydrolase</keyword>
<evidence type="ECO:0000256" key="9">
    <source>
        <dbReference type="ARBA" id="ARBA00023136"/>
    </source>
</evidence>
<evidence type="ECO:0000256" key="2">
    <source>
        <dbReference type="ARBA" id="ARBA00022438"/>
    </source>
</evidence>
<dbReference type="SUPFAM" id="SSF82171">
    <property type="entry name" value="DPP6 N-terminal domain-like"/>
    <property type="match status" value="1"/>
</dbReference>
<keyword evidence="8 13" id="KW-1133">Transmembrane helix</keyword>
<keyword evidence="9 13" id="KW-0472">Membrane</keyword>
<evidence type="ECO:0000256" key="4">
    <source>
        <dbReference type="ARBA" id="ARBA00022692"/>
    </source>
</evidence>
<feature type="domain" description="Dipeptidylpeptidase IV N-terminal" evidence="15">
    <location>
        <begin position="141"/>
        <end position="517"/>
    </location>
</feature>
<protein>
    <submittedName>
        <fullName evidence="16">Uncharacterized protein</fullName>
    </submittedName>
</protein>
<evidence type="ECO:0000256" key="8">
    <source>
        <dbReference type="ARBA" id="ARBA00022989"/>
    </source>
</evidence>
<evidence type="ECO:0000256" key="1">
    <source>
        <dbReference type="ARBA" id="ARBA00004606"/>
    </source>
</evidence>
<dbReference type="Gene3D" id="3.40.50.1820">
    <property type="entry name" value="alpha/beta hydrolase"/>
    <property type="match status" value="1"/>
</dbReference>
<name>A0ABN8NZZ9_9CNID</name>
<comment type="caution">
    <text evidence="16">The sequence shown here is derived from an EMBL/GenBank/DDBJ whole genome shotgun (WGS) entry which is preliminary data.</text>
</comment>
<keyword evidence="7" id="KW-0735">Signal-anchor</keyword>
<keyword evidence="6" id="KW-0720">Serine protease</keyword>
<evidence type="ECO:0000313" key="16">
    <source>
        <dbReference type="EMBL" id="CAH3128583.1"/>
    </source>
</evidence>
<evidence type="ECO:0000256" key="3">
    <source>
        <dbReference type="ARBA" id="ARBA00022670"/>
    </source>
</evidence>
<evidence type="ECO:0000256" key="11">
    <source>
        <dbReference type="ARBA" id="ARBA00037847"/>
    </source>
</evidence>
<dbReference type="InterPro" id="IPR002469">
    <property type="entry name" value="Peptidase_S9B_N"/>
</dbReference>
<evidence type="ECO:0000259" key="15">
    <source>
        <dbReference type="Pfam" id="PF00930"/>
    </source>
</evidence>
<dbReference type="Pfam" id="PF00326">
    <property type="entry name" value="Peptidase_S9"/>
    <property type="match status" value="1"/>
</dbReference>
<dbReference type="PANTHER" id="PTHR11731:SF200">
    <property type="entry name" value="DIPEPTIDYL PEPTIDASE 10, ISOFORM B"/>
    <property type="match status" value="1"/>
</dbReference>
<evidence type="ECO:0000256" key="12">
    <source>
        <dbReference type="SAM" id="MobiDB-lite"/>
    </source>
</evidence>
<dbReference type="Pfam" id="PF00930">
    <property type="entry name" value="DPPIV_N"/>
    <property type="match status" value="1"/>
</dbReference>
<comment type="subcellular location">
    <subcellularLocation>
        <location evidence="11">Endomembrane system</location>
        <topology evidence="11">Single-pass membrane protein</topology>
    </subcellularLocation>
    <subcellularLocation>
        <location evidence="1">Membrane</location>
        <topology evidence="1">Single-pass type II membrane protein</topology>
    </subcellularLocation>
</comment>
<evidence type="ECO:0000259" key="14">
    <source>
        <dbReference type="Pfam" id="PF00326"/>
    </source>
</evidence>
<dbReference type="InterPro" id="IPR050278">
    <property type="entry name" value="Serine_Prot_S9B/DPPIV"/>
</dbReference>
<keyword evidence="3" id="KW-0645">Protease</keyword>
<keyword evidence="2" id="KW-0031">Aminopeptidase</keyword>
<dbReference type="EMBL" id="CALNXK010000045">
    <property type="protein sequence ID" value="CAH3128583.1"/>
    <property type="molecule type" value="Genomic_DNA"/>
</dbReference>
<evidence type="ECO:0000256" key="10">
    <source>
        <dbReference type="ARBA" id="ARBA00023180"/>
    </source>
</evidence>
<feature type="region of interest" description="Disordered" evidence="12">
    <location>
        <begin position="1"/>
        <end position="31"/>
    </location>
</feature>
<keyword evidence="4 13" id="KW-0812">Transmembrane</keyword>
<sequence length="806" mass="91196">MASHYSAGRDDSSEKVSLMSEDDSPSSSPTRVNRKSLVIVFGVTVVAVAFVISAVIVSIYSGKGGPFSNKVARSSDRFTFDDIFSGRFSPAGYSCQWVSDDEYITSKPEGLVLINLTKNKSDILLTQDDKDHFGISTHWFSPDRQYILFTKHYKQQYRYSFWAEYHVLDMAKKTTTQLKAGIEGEDPTKIQYATWGEKSNALVFVYANDIFYMESPSSSVVQLTHSGVEHKIFNGVPDWVYQEEVLNSDHALYFSPDSQFLAYIQFNDSKVNWYQFPWYGDRKNAYTTIRKIAYPKPGYSNPTVKVFVIDLKNNKRVQLPEPSSFKDIDHYVVNVGWVSEKAVSVNWLNRDQNEAILHICEQQSIHFMCKENSKLTVKGGWVDDKYTTPKASKDGSYYITPWPFPQGSEGDFIHIAKMRMNPKEGERQTPEALTSGPWEVLKILAHDDMNEIVYFSATKESPTESHVYSVDIRTTELKCLSCNLPTLNPGNKCSYYGASFSLKGSWYTLHCKGPDIPEVTLRSTQKDPEVVVPLQYNRDLMDRLDGVKLPGIKTYTVENGDYDLYVKEYRPPGFTEDKKYGVLFSVYGGPSSQKVVDAYGYGFETGYLVSNFDLIVVNVDARGTCCRGERFKHEVYKQIGKAEAEDTIAVARHIANKKYVDENKLAIWGWSYGGFLTSYILGQKSDVFKVGMAVAPVTDWRYYDSIYTERYMLTPQKNFGGYEVSSVLPLAPNFSNDSFLLVHGTGDDNVHFQNTAQLVAALTKAGVKYQVQFYPDKNHGLSGGGTSDHLYHLLTRFLLEKLSIGS</sequence>
<dbReference type="PANTHER" id="PTHR11731">
    <property type="entry name" value="PROTEASE FAMILY S9B,C DIPEPTIDYL-PEPTIDASE IV-RELATED"/>
    <property type="match status" value="1"/>
</dbReference>
<reference evidence="16 17" key="1">
    <citation type="submission" date="2022-05" db="EMBL/GenBank/DDBJ databases">
        <authorList>
            <consortium name="Genoscope - CEA"/>
            <person name="William W."/>
        </authorList>
    </citation>
    <scope>NUCLEOTIDE SEQUENCE [LARGE SCALE GENOMIC DNA]</scope>
</reference>
<evidence type="ECO:0000256" key="13">
    <source>
        <dbReference type="SAM" id="Phobius"/>
    </source>
</evidence>
<evidence type="ECO:0000256" key="7">
    <source>
        <dbReference type="ARBA" id="ARBA00022968"/>
    </source>
</evidence>
<feature type="domain" description="Peptidase S9 prolyl oligopeptidase catalytic" evidence="14">
    <location>
        <begin position="607"/>
        <end position="802"/>
    </location>
</feature>
<gene>
    <name evidence="16" type="ORF">PLOB_00033685</name>
</gene>
<dbReference type="Gene3D" id="2.140.10.30">
    <property type="entry name" value="Dipeptidylpeptidase IV, N-terminal domain"/>
    <property type="match status" value="1"/>
</dbReference>
<dbReference type="InterPro" id="IPR001375">
    <property type="entry name" value="Peptidase_S9_cat"/>
</dbReference>
<organism evidence="16 17">
    <name type="scientific">Porites lobata</name>
    <dbReference type="NCBI Taxonomy" id="104759"/>
    <lineage>
        <taxon>Eukaryota</taxon>
        <taxon>Metazoa</taxon>
        <taxon>Cnidaria</taxon>
        <taxon>Anthozoa</taxon>
        <taxon>Hexacorallia</taxon>
        <taxon>Scleractinia</taxon>
        <taxon>Fungiina</taxon>
        <taxon>Poritidae</taxon>
        <taxon>Porites</taxon>
    </lineage>
</organism>
<feature type="transmembrane region" description="Helical" evidence="13">
    <location>
        <begin position="37"/>
        <end position="60"/>
    </location>
</feature>
<dbReference type="SUPFAM" id="SSF53474">
    <property type="entry name" value="alpha/beta-Hydrolases"/>
    <property type="match status" value="1"/>
</dbReference>
<evidence type="ECO:0000313" key="17">
    <source>
        <dbReference type="Proteomes" id="UP001159405"/>
    </source>
</evidence>
<dbReference type="Proteomes" id="UP001159405">
    <property type="component" value="Unassembled WGS sequence"/>
</dbReference>
<accession>A0ABN8NZZ9</accession>
<dbReference type="InterPro" id="IPR029058">
    <property type="entry name" value="AB_hydrolase_fold"/>
</dbReference>
<evidence type="ECO:0000256" key="5">
    <source>
        <dbReference type="ARBA" id="ARBA00022801"/>
    </source>
</evidence>